<reference evidence="2 3" key="1">
    <citation type="submission" date="2021-08" db="EMBL/GenBank/DDBJ databases">
        <title>The highly contiguous genome resource for Trichoderma semiorbis FJ059, a fungal antagonistic to plant pathogens.</title>
        <authorList>
            <person name="Liu T."/>
        </authorList>
    </citation>
    <scope>NUCLEOTIDE SEQUENCE [LARGE SCALE GENOMIC DNA]</scope>
    <source>
        <strain evidence="2 3">FJ059</strain>
    </source>
</reference>
<feature type="region of interest" description="Disordered" evidence="1">
    <location>
        <begin position="1"/>
        <end position="30"/>
    </location>
</feature>
<feature type="compositionally biased region" description="Polar residues" evidence="1">
    <location>
        <begin position="10"/>
        <end position="24"/>
    </location>
</feature>
<dbReference type="Proteomes" id="UP000826573">
    <property type="component" value="Unassembled WGS sequence"/>
</dbReference>
<protein>
    <submittedName>
        <fullName evidence="2">Uncharacterized protein</fullName>
    </submittedName>
</protein>
<evidence type="ECO:0000256" key="1">
    <source>
        <dbReference type="SAM" id="MobiDB-lite"/>
    </source>
</evidence>
<dbReference type="AlphaFoldDB" id="A0A9P8HJ23"/>
<gene>
    <name evidence="2" type="ORF">TsFJ059_008384</name>
</gene>
<sequence>MCGRAWQRLSPLTLSGSQRSQQTGHRGGLQKATDTVLHRGEWRAASIQGLVLLGLVTLPKFSPVLLFEYWRDWASALALTNQSA</sequence>
<evidence type="ECO:0000313" key="3">
    <source>
        <dbReference type="Proteomes" id="UP000826573"/>
    </source>
</evidence>
<comment type="caution">
    <text evidence="2">The sequence shown here is derived from an EMBL/GenBank/DDBJ whole genome shotgun (WGS) entry which is preliminary data.</text>
</comment>
<name>A0A9P8HJ23_9HYPO</name>
<dbReference type="EMBL" id="JAIMJC010000006">
    <property type="protein sequence ID" value="KAH0523366.1"/>
    <property type="molecule type" value="Genomic_DNA"/>
</dbReference>
<proteinExistence type="predicted"/>
<keyword evidence="3" id="KW-1185">Reference proteome</keyword>
<organism evidence="2 3">
    <name type="scientific">Trichoderma semiorbis</name>
    <dbReference type="NCBI Taxonomy" id="1491008"/>
    <lineage>
        <taxon>Eukaryota</taxon>
        <taxon>Fungi</taxon>
        <taxon>Dikarya</taxon>
        <taxon>Ascomycota</taxon>
        <taxon>Pezizomycotina</taxon>
        <taxon>Sordariomycetes</taxon>
        <taxon>Hypocreomycetidae</taxon>
        <taxon>Hypocreales</taxon>
        <taxon>Hypocreaceae</taxon>
        <taxon>Trichoderma</taxon>
    </lineage>
</organism>
<evidence type="ECO:0000313" key="2">
    <source>
        <dbReference type="EMBL" id="KAH0523366.1"/>
    </source>
</evidence>
<accession>A0A9P8HJ23</accession>